<evidence type="ECO:0000313" key="4">
    <source>
        <dbReference type="EMBL" id="KUK23157.1"/>
    </source>
</evidence>
<comment type="caution">
    <text evidence="4">The sequence shown here is derived from an EMBL/GenBank/DDBJ whole genome shotgun (WGS) entry which is preliminary data.</text>
</comment>
<dbReference type="AlphaFoldDB" id="A0A101EQR1"/>
<evidence type="ECO:0000256" key="3">
    <source>
        <dbReference type="ARBA" id="ARBA00023014"/>
    </source>
</evidence>
<evidence type="ECO:0000256" key="1">
    <source>
        <dbReference type="ARBA" id="ARBA00022723"/>
    </source>
</evidence>
<accession>A0A101EQR1</accession>
<keyword evidence="1" id="KW-0479">Metal-binding</keyword>
<dbReference type="SMR" id="A0A101EQR1"/>
<keyword evidence="2" id="KW-0408">Iron</keyword>
<protein>
    <submittedName>
        <fullName evidence="4">NADP-reducing hydrogenase, subunit B</fullName>
    </submittedName>
</protein>
<dbReference type="Proteomes" id="UP000058636">
    <property type="component" value="Unassembled WGS sequence"/>
</dbReference>
<reference evidence="4 5" key="1">
    <citation type="journal article" date="2015" name="MBio">
        <title>Genome-Resolved Metagenomic Analysis Reveals Roles for Candidate Phyla and Other Microbial Community Members in Biogeochemical Transformations in Oil Reservoirs.</title>
        <authorList>
            <person name="Hu P."/>
            <person name="Tom L."/>
            <person name="Singh A."/>
            <person name="Thomas B.C."/>
            <person name="Baker B.J."/>
            <person name="Piceno Y.M."/>
            <person name="Andersen G.L."/>
            <person name="Banfield J.F."/>
        </authorList>
    </citation>
    <scope>NUCLEOTIDE SEQUENCE [LARGE SCALE GENOMIC DNA]</scope>
    <source>
        <strain evidence="4">46_26</strain>
    </source>
</reference>
<dbReference type="InterPro" id="IPR036249">
    <property type="entry name" value="Thioredoxin-like_sf"/>
</dbReference>
<organism evidence="4 5">
    <name type="scientific">Thermotoga petrophila</name>
    <dbReference type="NCBI Taxonomy" id="93929"/>
    <lineage>
        <taxon>Bacteria</taxon>
        <taxon>Thermotogati</taxon>
        <taxon>Thermotogota</taxon>
        <taxon>Thermotogae</taxon>
        <taxon>Thermotogales</taxon>
        <taxon>Thermotogaceae</taxon>
        <taxon>Thermotoga</taxon>
    </lineage>
</organism>
<dbReference type="EMBL" id="LGFG01000046">
    <property type="protein sequence ID" value="KUK23157.1"/>
    <property type="molecule type" value="Genomic_DNA"/>
</dbReference>
<proteinExistence type="predicted"/>
<keyword evidence="3" id="KW-0411">Iron-sulfur</keyword>
<dbReference type="CDD" id="cd02980">
    <property type="entry name" value="TRX_Fd_family"/>
    <property type="match status" value="1"/>
</dbReference>
<gene>
    <name evidence="4" type="ORF">XD57_0740</name>
</gene>
<dbReference type="GO" id="GO:0046872">
    <property type="term" value="F:metal ion binding"/>
    <property type="evidence" value="ECO:0007669"/>
    <property type="project" value="UniProtKB-KW"/>
</dbReference>
<dbReference type="PANTHER" id="PTHR43578:SF3">
    <property type="entry name" value="NADH-QUINONE OXIDOREDUCTASE SUBUNIT F"/>
    <property type="match status" value="1"/>
</dbReference>
<dbReference type="SUPFAM" id="SSF52833">
    <property type="entry name" value="Thioredoxin-like"/>
    <property type="match status" value="1"/>
</dbReference>
<name>A0A101EQR1_9THEM</name>
<dbReference type="PANTHER" id="PTHR43578">
    <property type="entry name" value="NADH-QUINONE OXIDOREDUCTASE SUBUNIT F"/>
    <property type="match status" value="1"/>
</dbReference>
<dbReference type="GO" id="GO:0051536">
    <property type="term" value="F:iron-sulfur cluster binding"/>
    <property type="evidence" value="ECO:0007669"/>
    <property type="project" value="UniProtKB-KW"/>
</dbReference>
<evidence type="ECO:0000256" key="2">
    <source>
        <dbReference type="ARBA" id="ARBA00023004"/>
    </source>
</evidence>
<evidence type="ECO:0000313" key="5">
    <source>
        <dbReference type="Proteomes" id="UP000058636"/>
    </source>
</evidence>
<sequence length="128" mass="14035">MRMAKVKSLEELMKIKEQALKDLQLRGETGKRGKITVAMGTCGIAAGAKETLKAIVEALNEYNINDIAVVQSGCMGLCEVEPTVEVRLEGQEPVIYGRVTPENAKRIVKMHILEGRVVEDLVVKRGEA</sequence>
<dbReference type="PATRIC" id="fig|93930.3.peg.1592"/>
<dbReference type="Gene3D" id="3.40.30.10">
    <property type="entry name" value="Glutaredoxin"/>
    <property type="match status" value="1"/>
</dbReference>